<proteinExistence type="predicted"/>
<dbReference type="RefSeq" id="WP_310406461.1">
    <property type="nucleotide sequence ID" value="NZ_JAVDWW010000009.1"/>
</dbReference>
<feature type="region of interest" description="Disordered" evidence="1">
    <location>
        <begin position="1"/>
        <end position="112"/>
    </location>
</feature>
<evidence type="ECO:0000256" key="2">
    <source>
        <dbReference type="SAM" id="Phobius"/>
    </source>
</evidence>
<evidence type="ECO:0000313" key="3">
    <source>
        <dbReference type="EMBL" id="MDR7171592.1"/>
    </source>
</evidence>
<evidence type="ECO:0000313" key="4">
    <source>
        <dbReference type="Proteomes" id="UP001251217"/>
    </source>
</evidence>
<name>A0ABU1XM08_9NOCA</name>
<sequence length="344" mass="35244">MSNPESDPAQRHSPDQPEGAPGTNGTSPTAARPRRSDADSSAADRAPVPPGADSDPIRTGPGGEAVGGDADAFAAAVRRDDPAAPRAGDGDPDRYVPETDTGESEDDTTAKRARPVLPVALLAVGAAALWGSSRMTWVTLRSSDGLTEPRTQHLDGGLWFGALTPLALVLLASIAAVFATKGWLRRLIGVVVALVAAVAAVPGLALLTQHGKLAERAARLAELPARAHVDAATAATFPAALSVVGALAAFAAGVLLARMPETTARMSGKYDNPVFRRAAAAEQVAELRRTGEAESSAKGADTPRPATPASPPQTPEPEPGELSQRVLWDALDAGADPTDDEAGR</sequence>
<gene>
    <name evidence="3" type="ORF">J2W56_005352</name>
</gene>
<keyword evidence="2" id="KW-0472">Membrane</keyword>
<keyword evidence="4" id="KW-1185">Reference proteome</keyword>
<dbReference type="Pfam" id="PF09534">
    <property type="entry name" value="Trp_oprn_chp"/>
    <property type="match status" value="1"/>
</dbReference>
<feature type="compositionally biased region" description="Pro residues" evidence="1">
    <location>
        <begin position="305"/>
        <end position="317"/>
    </location>
</feature>
<feature type="region of interest" description="Disordered" evidence="1">
    <location>
        <begin position="285"/>
        <end position="344"/>
    </location>
</feature>
<dbReference type="Proteomes" id="UP001251217">
    <property type="component" value="Unassembled WGS sequence"/>
</dbReference>
<keyword evidence="2" id="KW-1133">Transmembrane helix</keyword>
<feature type="transmembrane region" description="Helical" evidence="2">
    <location>
        <begin position="157"/>
        <end position="180"/>
    </location>
</feature>
<feature type="transmembrane region" description="Helical" evidence="2">
    <location>
        <begin position="187"/>
        <end position="207"/>
    </location>
</feature>
<keyword evidence="2" id="KW-0812">Transmembrane</keyword>
<feature type="compositionally biased region" description="Basic and acidic residues" evidence="1">
    <location>
        <begin position="77"/>
        <end position="97"/>
    </location>
</feature>
<reference evidence="3 4" key="1">
    <citation type="submission" date="2023-07" db="EMBL/GenBank/DDBJ databases">
        <title>Sorghum-associated microbial communities from plants grown in Nebraska, USA.</title>
        <authorList>
            <person name="Schachtman D."/>
        </authorList>
    </citation>
    <scope>NUCLEOTIDE SEQUENCE [LARGE SCALE GENOMIC DNA]</scope>
    <source>
        <strain evidence="3 4">4272</strain>
    </source>
</reference>
<organism evidence="3 4">
    <name type="scientific">Nocardia kruczakiae</name>
    <dbReference type="NCBI Taxonomy" id="261477"/>
    <lineage>
        <taxon>Bacteria</taxon>
        <taxon>Bacillati</taxon>
        <taxon>Actinomycetota</taxon>
        <taxon>Actinomycetes</taxon>
        <taxon>Mycobacteriales</taxon>
        <taxon>Nocardiaceae</taxon>
        <taxon>Nocardia</taxon>
    </lineage>
</organism>
<feature type="transmembrane region" description="Helical" evidence="2">
    <location>
        <begin position="116"/>
        <end position="137"/>
    </location>
</feature>
<feature type="transmembrane region" description="Helical" evidence="2">
    <location>
        <begin position="237"/>
        <end position="257"/>
    </location>
</feature>
<protein>
    <submittedName>
        <fullName evidence="3">Membrane protein (TIGR02234 family)</fullName>
    </submittedName>
</protein>
<evidence type="ECO:0000256" key="1">
    <source>
        <dbReference type="SAM" id="MobiDB-lite"/>
    </source>
</evidence>
<dbReference type="InterPro" id="IPR019051">
    <property type="entry name" value="Trp_biosyn_TM_oprn/chp"/>
</dbReference>
<comment type="caution">
    <text evidence="3">The sequence shown here is derived from an EMBL/GenBank/DDBJ whole genome shotgun (WGS) entry which is preliminary data.</text>
</comment>
<feature type="compositionally biased region" description="Low complexity" evidence="1">
    <location>
        <begin position="67"/>
        <end position="76"/>
    </location>
</feature>
<accession>A0ABU1XM08</accession>
<dbReference type="EMBL" id="JAVDWW010000009">
    <property type="protein sequence ID" value="MDR7171592.1"/>
    <property type="molecule type" value="Genomic_DNA"/>
</dbReference>